<protein>
    <submittedName>
        <fullName evidence="2">Uncharacterized protein</fullName>
    </submittedName>
</protein>
<comment type="caution">
    <text evidence="2">The sequence shown here is derived from an EMBL/GenBank/DDBJ whole genome shotgun (WGS) entry which is preliminary data.</text>
</comment>
<evidence type="ECO:0000313" key="2">
    <source>
        <dbReference type="EMBL" id="KAK7692360.1"/>
    </source>
</evidence>
<gene>
    <name evidence="2" type="ORF">QCA50_003985</name>
</gene>
<sequence length="189" mass="20351">MALWSTTFLSLSIPFSSSLTDVSICNISHVKPPEAMGFIAVEVFDTAVFIAVSVRVVRSSIAASRQDRLATFVTGNQLGRVSKVLLQSGQLYYLCTVGVNLLALSIILTPEPCISPTFKAGMTLLSVASQNILTCKVVRFLRLGIIREETHQSMGDSLHFAITLDPDLTCSPPSESSTCDTPRPLVVSS</sequence>
<name>A0AAW0GMQ9_9APHY</name>
<feature type="chain" id="PRO_5043900601" evidence="1">
    <location>
        <begin position="19"/>
        <end position="189"/>
    </location>
</feature>
<dbReference type="AlphaFoldDB" id="A0AAW0GMQ9"/>
<accession>A0AAW0GMQ9</accession>
<proteinExistence type="predicted"/>
<dbReference type="EMBL" id="JASBNA010000004">
    <property type="protein sequence ID" value="KAK7692360.1"/>
    <property type="molecule type" value="Genomic_DNA"/>
</dbReference>
<reference evidence="2 3" key="1">
    <citation type="submission" date="2022-09" db="EMBL/GenBank/DDBJ databases">
        <authorList>
            <person name="Palmer J.M."/>
        </authorList>
    </citation>
    <scope>NUCLEOTIDE SEQUENCE [LARGE SCALE GENOMIC DNA]</scope>
    <source>
        <strain evidence="2 3">DSM 7382</strain>
    </source>
</reference>
<evidence type="ECO:0000313" key="3">
    <source>
        <dbReference type="Proteomes" id="UP001385951"/>
    </source>
</evidence>
<feature type="signal peptide" evidence="1">
    <location>
        <begin position="1"/>
        <end position="18"/>
    </location>
</feature>
<evidence type="ECO:0000256" key="1">
    <source>
        <dbReference type="SAM" id="SignalP"/>
    </source>
</evidence>
<dbReference type="Proteomes" id="UP001385951">
    <property type="component" value="Unassembled WGS sequence"/>
</dbReference>
<organism evidence="2 3">
    <name type="scientific">Cerrena zonata</name>
    <dbReference type="NCBI Taxonomy" id="2478898"/>
    <lineage>
        <taxon>Eukaryota</taxon>
        <taxon>Fungi</taxon>
        <taxon>Dikarya</taxon>
        <taxon>Basidiomycota</taxon>
        <taxon>Agaricomycotina</taxon>
        <taxon>Agaricomycetes</taxon>
        <taxon>Polyporales</taxon>
        <taxon>Cerrenaceae</taxon>
        <taxon>Cerrena</taxon>
    </lineage>
</organism>
<keyword evidence="3" id="KW-1185">Reference proteome</keyword>
<keyword evidence="1" id="KW-0732">Signal</keyword>